<evidence type="ECO:0000313" key="2">
    <source>
        <dbReference type="EMBL" id="MDT9600046.1"/>
    </source>
</evidence>
<protein>
    <recommendedName>
        <fullName evidence="4">Lipocalin-like domain-containing protein</fullName>
    </recommendedName>
</protein>
<keyword evidence="3" id="KW-1185">Reference proteome</keyword>
<reference evidence="2 3" key="1">
    <citation type="submission" date="2023-05" db="EMBL/GenBank/DDBJ databases">
        <authorList>
            <person name="Guo Y."/>
        </authorList>
    </citation>
    <scope>NUCLEOTIDE SEQUENCE [LARGE SCALE GENOMIC DNA]</scope>
    <source>
        <strain evidence="2 3">GR2756</strain>
    </source>
</reference>
<name>A0ABU3Q9J1_9SPHN</name>
<dbReference type="RefSeq" id="WP_315727147.1">
    <property type="nucleotide sequence ID" value="NZ_JAVUPU010000007.1"/>
</dbReference>
<gene>
    <name evidence="2" type="ORF">RQX22_13885</name>
</gene>
<keyword evidence="1" id="KW-0732">Signal</keyword>
<evidence type="ECO:0000313" key="3">
    <source>
        <dbReference type="Proteomes" id="UP001259572"/>
    </source>
</evidence>
<dbReference type="EMBL" id="JAVUPU010000007">
    <property type="protein sequence ID" value="MDT9600046.1"/>
    <property type="molecule type" value="Genomic_DNA"/>
</dbReference>
<accession>A0ABU3Q9J1</accession>
<feature type="chain" id="PRO_5045805627" description="Lipocalin-like domain-containing protein" evidence="1">
    <location>
        <begin position="25"/>
        <end position="160"/>
    </location>
</feature>
<comment type="caution">
    <text evidence="2">The sequence shown here is derived from an EMBL/GenBank/DDBJ whole genome shotgun (WGS) entry which is preliminary data.</text>
</comment>
<evidence type="ECO:0000256" key="1">
    <source>
        <dbReference type="SAM" id="SignalP"/>
    </source>
</evidence>
<organism evidence="2 3">
    <name type="scientific">Sphingosinicella rhizophila</name>
    <dbReference type="NCBI Taxonomy" id="3050082"/>
    <lineage>
        <taxon>Bacteria</taxon>
        <taxon>Pseudomonadati</taxon>
        <taxon>Pseudomonadota</taxon>
        <taxon>Alphaproteobacteria</taxon>
        <taxon>Sphingomonadales</taxon>
        <taxon>Sphingosinicellaceae</taxon>
        <taxon>Sphingosinicella</taxon>
    </lineage>
</organism>
<evidence type="ECO:0008006" key="4">
    <source>
        <dbReference type="Google" id="ProtNLM"/>
    </source>
</evidence>
<sequence>MKTMMHWFAGFALASLPLPAAADAAGDPFLGTWRLNKARSTIAQDPGVKNKEFVFAPTADGVMITETLEMEAENGKKHVTHLPYAYGKVTPQPGPGMDAFKVVKTDADSALWTVQLKGKDLARLQVDISEDGKKMTFRYLWTAADPTGKVTGDRYVYEKQ</sequence>
<proteinExistence type="predicted"/>
<feature type="signal peptide" evidence="1">
    <location>
        <begin position="1"/>
        <end position="24"/>
    </location>
</feature>
<dbReference type="Proteomes" id="UP001259572">
    <property type="component" value="Unassembled WGS sequence"/>
</dbReference>